<feature type="compositionally biased region" description="Basic and acidic residues" evidence="1">
    <location>
        <begin position="66"/>
        <end position="84"/>
    </location>
</feature>
<accession>A0A915PAZ3</accession>
<dbReference type="WBParaSite" id="sdigi.contig1.g134.t1">
    <property type="protein sequence ID" value="sdigi.contig1.g134.t1"/>
    <property type="gene ID" value="sdigi.contig1.g134"/>
</dbReference>
<evidence type="ECO:0000256" key="1">
    <source>
        <dbReference type="SAM" id="MobiDB-lite"/>
    </source>
</evidence>
<protein>
    <submittedName>
        <fullName evidence="3">Uncharacterized protein</fullName>
    </submittedName>
</protein>
<evidence type="ECO:0000313" key="3">
    <source>
        <dbReference type="WBParaSite" id="sdigi.contig1.g134.t1"/>
    </source>
</evidence>
<feature type="region of interest" description="Disordered" evidence="1">
    <location>
        <begin position="52"/>
        <end position="85"/>
    </location>
</feature>
<keyword evidence="2" id="KW-1185">Reference proteome</keyword>
<proteinExistence type="predicted"/>
<dbReference type="Proteomes" id="UP000887581">
    <property type="component" value="Unplaced"/>
</dbReference>
<evidence type="ECO:0000313" key="2">
    <source>
        <dbReference type="Proteomes" id="UP000887581"/>
    </source>
</evidence>
<sequence length="211" mass="23851">MSIASEKASKQPEMTGTLPEGDFRNCLRCPTTTIPPHHYRFSRNTSCYDVNSDGDRDDAGDNGDAGNDHDNNDDDYQYHNHYDPSHPISVFSGPPRHHCYFARGRPEDAPKHALTRTAELEHDKLSRGNCRKVTEKLTARTNSNDIVSGRKDEQQNTNSYNKMTAIQGQQSAVRQYCTCWLDATLLLTSRCTASINMECGVVQLMPMHRWT</sequence>
<reference evidence="3" key="1">
    <citation type="submission" date="2022-11" db="UniProtKB">
        <authorList>
            <consortium name="WormBaseParasite"/>
        </authorList>
    </citation>
    <scope>IDENTIFICATION</scope>
</reference>
<organism evidence="2 3">
    <name type="scientific">Setaria digitata</name>
    <dbReference type="NCBI Taxonomy" id="48799"/>
    <lineage>
        <taxon>Eukaryota</taxon>
        <taxon>Metazoa</taxon>
        <taxon>Ecdysozoa</taxon>
        <taxon>Nematoda</taxon>
        <taxon>Chromadorea</taxon>
        <taxon>Rhabditida</taxon>
        <taxon>Spirurina</taxon>
        <taxon>Spiruromorpha</taxon>
        <taxon>Filarioidea</taxon>
        <taxon>Setariidae</taxon>
        <taxon>Setaria</taxon>
    </lineage>
</organism>
<name>A0A915PAZ3_9BILA</name>
<dbReference type="AlphaFoldDB" id="A0A915PAZ3"/>
<feature type="region of interest" description="Disordered" evidence="1">
    <location>
        <begin position="1"/>
        <end position="22"/>
    </location>
</feature>